<dbReference type="FunFam" id="3.30.1360.120:FF:000003">
    <property type="entry name" value="tRNA modification GTPase MnmE"/>
    <property type="match status" value="1"/>
</dbReference>
<keyword evidence="5 10" id="KW-0547">Nucleotide-binding</keyword>
<dbReference type="RefSeq" id="WP_160645996.1">
    <property type="nucleotide sequence ID" value="NZ_SIJB01000023.1"/>
</dbReference>
<dbReference type="InterPro" id="IPR027368">
    <property type="entry name" value="MnmE_dom2"/>
</dbReference>
<feature type="binding site" evidence="10">
    <location>
        <begin position="249"/>
        <end position="255"/>
    </location>
    <ligand>
        <name>GTP</name>
        <dbReference type="ChEBI" id="CHEBI:37565"/>
    </ligand>
</feature>
<feature type="binding site" evidence="10">
    <location>
        <position position="457"/>
    </location>
    <ligand>
        <name>(6S)-5-formyl-5,6,7,8-tetrahydrofolate</name>
        <dbReference type="ChEBI" id="CHEBI:57457"/>
    </ligand>
</feature>
<feature type="binding site" evidence="10">
    <location>
        <position position="22"/>
    </location>
    <ligand>
        <name>(6S)-5-formyl-5,6,7,8-tetrahydrofolate</name>
        <dbReference type="ChEBI" id="CHEBI:57457"/>
    </ligand>
</feature>
<protein>
    <recommendedName>
        <fullName evidence="10">tRNA modification GTPase MnmE</fullName>
        <ecNumber evidence="10">3.6.-.-</ecNumber>
    </recommendedName>
</protein>
<dbReference type="InterPro" id="IPR025867">
    <property type="entry name" value="MnmE_helical"/>
</dbReference>
<evidence type="ECO:0000256" key="8">
    <source>
        <dbReference type="ARBA" id="ARBA00022958"/>
    </source>
</evidence>
<keyword evidence="9 10" id="KW-0342">GTP-binding</keyword>
<evidence type="ECO:0000256" key="6">
    <source>
        <dbReference type="ARBA" id="ARBA00022801"/>
    </source>
</evidence>
<dbReference type="Pfam" id="PF12631">
    <property type="entry name" value="MnmE_helical"/>
    <property type="match status" value="1"/>
</dbReference>
<accession>A0A6N9Q304</accession>
<feature type="binding site" evidence="10">
    <location>
        <position position="255"/>
    </location>
    <ligand>
        <name>Mg(2+)</name>
        <dbReference type="ChEBI" id="CHEBI:18420"/>
    </ligand>
</feature>
<feature type="binding site" evidence="10">
    <location>
        <begin position="274"/>
        <end position="277"/>
    </location>
    <ligand>
        <name>GTP</name>
        <dbReference type="ChEBI" id="CHEBI:37565"/>
    </ligand>
</feature>
<dbReference type="EMBL" id="SIJB01000023">
    <property type="protein sequence ID" value="NBI29189.1"/>
    <property type="molecule type" value="Genomic_DNA"/>
</dbReference>
<dbReference type="GO" id="GO:0005829">
    <property type="term" value="C:cytosol"/>
    <property type="evidence" value="ECO:0007669"/>
    <property type="project" value="TreeGrafter"/>
</dbReference>
<dbReference type="Gene3D" id="3.30.1360.120">
    <property type="entry name" value="Probable tRNA modification gtpase trme, domain 1"/>
    <property type="match status" value="1"/>
</dbReference>
<dbReference type="InterPro" id="IPR004520">
    <property type="entry name" value="GTPase_MnmE"/>
</dbReference>
<dbReference type="Proteomes" id="UP000448943">
    <property type="component" value="Unassembled WGS sequence"/>
</dbReference>
<proteinExistence type="inferred from homology"/>
<evidence type="ECO:0000256" key="3">
    <source>
        <dbReference type="ARBA" id="ARBA00022694"/>
    </source>
</evidence>
<dbReference type="Pfam" id="PF01926">
    <property type="entry name" value="MMR_HSR1"/>
    <property type="match status" value="1"/>
</dbReference>
<evidence type="ECO:0000256" key="1">
    <source>
        <dbReference type="ARBA" id="ARBA00011043"/>
    </source>
</evidence>
<dbReference type="AlphaFoldDB" id="A0A6N9Q304"/>
<dbReference type="CDD" id="cd04164">
    <property type="entry name" value="trmE"/>
    <property type="match status" value="1"/>
</dbReference>
<evidence type="ECO:0000256" key="2">
    <source>
        <dbReference type="ARBA" id="ARBA00022490"/>
    </source>
</evidence>
<feature type="binding site" evidence="10">
    <location>
        <position position="249"/>
    </location>
    <ligand>
        <name>K(+)</name>
        <dbReference type="ChEBI" id="CHEBI:29103"/>
    </ligand>
</feature>
<dbReference type="PANTHER" id="PTHR42714:SF2">
    <property type="entry name" value="TRNA MODIFICATION GTPASE GTPBP3, MITOCHONDRIAL"/>
    <property type="match status" value="1"/>
</dbReference>
<dbReference type="GO" id="GO:0030488">
    <property type="term" value="P:tRNA methylation"/>
    <property type="evidence" value="ECO:0007669"/>
    <property type="project" value="TreeGrafter"/>
</dbReference>
<feature type="binding site" evidence="10">
    <location>
        <position position="234"/>
    </location>
    <ligand>
        <name>Mg(2+)</name>
        <dbReference type="ChEBI" id="CHEBI:18420"/>
    </ligand>
</feature>
<dbReference type="NCBIfam" id="NF003661">
    <property type="entry name" value="PRK05291.1-3"/>
    <property type="match status" value="1"/>
</dbReference>
<dbReference type="Pfam" id="PF10396">
    <property type="entry name" value="TrmE_N"/>
    <property type="match status" value="1"/>
</dbReference>
<keyword evidence="3 10" id="KW-0819">tRNA processing</keyword>
<name>A0A6N9Q304_9BACL</name>
<comment type="function">
    <text evidence="10">Exhibits a very high intrinsic GTPase hydrolysis rate. Involved in the addition of a carboxymethylaminomethyl (cmnm) group at the wobble position (U34) of certain tRNAs, forming tRNA-cmnm(5)s(2)U34.</text>
</comment>
<evidence type="ECO:0000256" key="9">
    <source>
        <dbReference type="ARBA" id="ARBA00023134"/>
    </source>
</evidence>
<feature type="binding site" evidence="10">
    <location>
        <position position="251"/>
    </location>
    <ligand>
        <name>K(+)</name>
        <dbReference type="ChEBI" id="CHEBI:29103"/>
    </ligand>
</feature>
<feature type="binding site" evidence="10">
    <location>
        <position position="124"/>
    </location>
    <ligand>
        <name>(6S)-5-formyl-5,6,7,8-tetrahydrofolate</name>
        <dbReference type="ChEBI" id="CHEBI:57457"/>
    </ligand>
</feature>
<evidence type="ECO:0000256" key="4">
    <source>
        <dbReference type="ARBA" id="ARBA00022723"/>
    </source>
</evidence>
<comment type="cofactor">
    <cofactor evidence="10">
        <name>K(+)</name>
        <dbReference type="ChEBI" id="CHEBI:29103"/>
    </cofactor>
    <text evidence="10">Binds 1 potassium ion per subunit.</text>
</comment>
<dbReference type="EC" id="3.6.-.-" evidence="10"/>
<evidence type="ECO:0000313" key="14">
    <source>
        <dbReference type="Proteomes" id="UP000448943"/>
    </source>
</evidence>
<dbReference type="InterPro" id="IPR005225">
    <property type="entry name" value="Small_GTP-bd"/>
</dbReference>
<dbReference type="GO" id="GO:0002098">
    <property type="term" value="P:tRNA wobble uridine modification"/>
    <property type="evidence" value="ECO:0007669"/>
    <property type="project" value="TreeGrafter"/>
</dbReference>
<dbReference type="InterPro" id="IPR006073">
    <property type="entry name" value="GTP-bd"/>
</dbReference>
<comment type="caution">
    <text evidence="13">The sequence shown here is derived from an EMBL/GenBank/DDBJ whole genome shotgun (WGS) entry which is preliminary data.</text>
</comment>
<dbReference type="FunFam" id="3.40.50.300:FF:000494">
    <property type="entry name" value="tRNA modification GTPase MnmE"/>
    <property type="match status" value="1"/>
</dbReference>
<reference evidence="13 14" key="1">
    <citation type="submission" date="2019-01" db="EMBL/GenBank/DDBJ databases">
        <title>Chengkuizengella sp. nov., isolated from deep-sea sediment of East Pacific Ocean.</title>
        <authorList>
            <person name="Yang J."/>
            <person name="Lai Q."/>
            <person name="Shao Z."/>
        </authorList>
    </citation>
    <scope>NUCLEOTIDE SEQUENCE [LARGE SCALE GENOMIC DNA]</scope>
    <source>
        <strain evidence="13 14">YPA3-1-1</strain>
    </source>
</reference>
<keyword evidence="8 10" id="KW-0630">Potassium</keyword>
<dbReference type="Gene3D" id="3.40.50.300">
    <property type="entry name" value="P-loop containing nucleotide triphosphate hydrolases"/>
    <property type="match status" value="1"/>
</dbReference>
<feature type="binding site" evidence="10">
    <location>
        <position position="85"/>
    </location>
    <ligand>
        <name>(6S)-5-formyl-5,6,7,8-tetrahydrofolate</name>
        <dbReference type="ChEBI" id="CHEBI:57457"/>
    </ligand>
</feature>
<gene>
    <name evidence="10 13" type="primary">mnmE</name>
    <name evidence="10" type="synonym">trmE</name>
    <name evidence="13" type="ORF">ERL59_09480</name>
</gene>
<feature type="binding site" evidence="10">
    <location>
        <position position="230"/>
    </location>
    <ligand>
        <name>K(+)</name>
        <dbReference type="ChEBI" id="CHEBI:29103"/>
    </ligand>
</feature>
<dbReference type="InterPro" id="IPR031168">
    <property type="entry name" value="G_TrmE"/>
</dbReference>
<dbReference type="GO" id="GO:0046872">
    <property type="term" value="F:metal ion binding"/>
    <property type="evidence" value="ECO:0007669"/>
    <property type="project" value="UniProtKB-KW"/>
</dbReference>
<dbReference type="PANTHER" id="PTHR42714">
    <property type="entry name" value="TRNA MODIFICATION GTPASE GTPBP3"/>
    <property type="match status" value="1"/>
</dbReference>
<comment type="caution">
    <text evidence="10">Lacks conserved residue(s) required for the propagation of feature annotation.</text>
</comment>
<organism evidence="13 14">
    <name type="scientific">Chengkuizengella marina</name>
    <dbReference type="NCBI Taxonomy" id="2507566"/>
    <lineage>
        <taxon>Bacteria</taxon>
        <taxon>Bacillati</taxon>
        <taxon>Bacillota</taxon>
        <taxon>Bacilli</taxon>
        <taxon>Bacillales</taxon>
        <taxon>Paenibacillaceae</taxon>
        <taxon>Chengkuizengella</taxon>
    </lineage>
</organism>
<dbReference type="InterPro" id="IPR018948">
    <property type="entry name" value="GTP-bd_TrmE_N"/>
</dbReference>
<evidence type="ECO:0000256" key="7">
    <source>
        <dbReference type="ARBA" id="ARBA00022842"/>
    </source>
</evidence>
<dbReference type="Gene3D" id="1.20.120.430">
    <property type="entry name" value="tRNA modification GTPase MnmE domain 2"/>
    <property type="match status" value="1"/>
</dbReference>
<comment type="similarity">
    <text evidence="1 10 11">Belongs to the TRAFAC class TrmE-Era-EngA-EngB-Septin-like GTPase superfamily. TrmE GTPase family.</text>
</comment>
<evidence type="ECO:0000313" key="13">
    <source>
        <dbReference type="EMBL" id="NBI29189.1"/>
    </source>
</evidence>
<dbReference type="SUPFAM" id="SSF52540">
    <property type="entry name" value="P-loop containing nucleoside triphosphate hydrolases"/>
    <property type="match status" value="1"/>
</dbReference>
<dbReference type="InterPro" id="IPR027266">
    <property type="entry name" value="TrmE/GcvT-like"/>
</dbReference>
<dbReference type="GO" id="GO:0042802">
    <property type="term" value="F:identical protein binding"/>
    <property type="evidence" value="ECO:0007669"/>
    <property type="project" value="UniProtKB-ARBA"/>
</dbReference>
<comment type="subcellular location">
    <subcellularLocation>
        <location evidence="10">Cytoplasm</location>
    </subcellularLocation>
</comment>
<evidence type="ECO:0000256" key="5">
    <source>
        <dbReference type="ARBA" id="ARBA00022741"/>
    </source>
</evidence>
<keyword evidence="2 10" id="KW-0963">Cytoplasm</keyword>
<keyword evidence="6 10" id="KW-0378">Hydrolase</keyword>
<dbReference type="GO" id="GO:0005525">
    <property type="term" value="F:GTP binding"/>
    <property type="evidence" value="ECO:0007669"/>
    <property type="project" value="UniProtKB-UniRule"/>
</dbReference>
<dbReference type="PROSITE" id="PS51709">
    <property type="entry name" value="G_TRME"/>
    <property type="match status" value="1"/>
</dbReference>
<feature type="domain" description="TrmE-type G" evidence="12">
    <location>
        <begin position="220"/>
        <end position="379"/>
    </location>
</feature>
<dbReference type="GO" id="GO:0003924">
    <property type="term" value="F:GTPase activity"/>
    <property type="evidence" value="ECO:0007669"/>
    <property type="project" value="UniProtKB-UniRule"/>
</dbReference>
<evidence type="ECO:0000256" key="11">
    <source>
        <dbReference type="RuleBase" id="RU003313"/>
    </source>
</evidence>
<evidence type="ECO:0000259" key="12">
    <source>
        <dbReference type="PROSITE" id="PS51709"/>
    </source>
</evidence>
<evidence type="ECO:0000256" key="10">
    <source>
        <dbReference type="HAMAP-Rule" id="MF_00379"/>
    </source>
</evidence>
<dbReference type="OrthoDB" id="9805918at2"/>
<keyword evidence="14" id="KW-1185">Reference proteome</keyword>
<feature type="binding site" evidence="10">
    <location>
        <begin position="230"/>
        <end position="235"/>
    </location>
    <ligand>
        <name>GTP</name>
        <dbReference type="ChEBI" id="CHEBI:37565"/>
    </ligand>
</feature>
<dbReference type="HAMAP" id="MF_00379">
    <property type="entry name" value="GTPase_MnmE"/>
    <property type="match status" value="1"/>
</dbReference>
<feature type="binding site" evidence="10">
    <location>
        <position position="254"/>
    </location>
    <ligand>
        <name>K(+)</name>
        <dbReference type="ChEBI" id="CHEBI:29103"/>
    </ligand>
</feature>
<keyword evidence="4 10" id="KW-0479">Metal-binding</keyword>
<dbReference type="CDD" id="cd14858">
    <property type="entry name" value="TrmE_N"/>
    <property type="match status" value="1"/>
</dbReference>
<keyword evidence="7 10" id="KW-0460">Magnesium</keyword>
<sequence>MISDTIAAISTPLGEGGIAMIRISGPDAVSIVDTIFYAKQKCSEMKTHTVQYGFIKESDTGLKVDEVLVTVMLAPRSFTKENVVEISCHGGLIAVKKTLELLLQNGARLAEPGEFTKRAFLNGRIDLTQAEAVIDLIRSKSDRAYSVAMKQVEGTLSDKIVNLRNLIIELMAHIEVNIDYPEHDVEELTYAFISDKCNQAIQIIDELLKNANQGKILREGIVTAIIGRPNVGKSSLLNLLARENKAIVTDIPGTTRDVIEEYVTVGGVPLKLLDTAGLRETSDVVEKIGVERSKESLKEAELVLFVVNQNEPIHVDEMKLFQEIKNKQVILVLNKTDLPSKIDLNQLKNQFNEEQIVQMSIKNEQGQSELEKVIANMFFDGRIESTDSSYVSNVRHIHLLNKAKRSLEEALKGTYDIPIDMLQIDIRNAWEDLGEVIGDSVSESLIDQIFSQFCLGK</sequence>
<comment type="subunit">
    <text evidence="10">Homodimer. Heterotetramer of two MnmE and two MnmG subunits.</text>
</comment>
<dbReference type="InterPro" id="IPR027417">
    <property type="entry name" value="P-loop_NTPase"/>
</dbReference>
<dbReference type="NCBIfam" id="TIGR00450">
    <property type="entry name" value="mnmE_trmE_thdF"/>
    <property type="match status" value="1"/>
</dbReference>
<dbReference type="NCBIfam" id="TIGR00231">
    <property type="entry name" value="small_GTP"/>
    <property type="match status" value="1"/>
</dbReference>